<dbReference type="PANTHER" id="PTHR30592">
    <property type="entry name" value="FORMATE DEHYDROGENASE"/>
    <property type="match status" value="1"/>
</dbReference>
<comment type="function">
    <text evidence="3">Required for formate dehydrogenase (FDH) activity. Acts as a sulfur carrier protein that transfers sulfur from IscS to the molybdenum cofactor prior to its insertion into FDH.</text>
</comment>
<dbReference type="GO" id="GO:0006777">
    <property type="term" value="P:Mo-molybdopterin cofactor biosynthetic process"/>
    <property type="evidence" value="ECO:0007669"/>
    <property type="project" value="UniProtKB-UniRule"/>
</dbReference>
<dbReference type="HAMAP" id="MF_00187">
    <property type="entry name" value="FdhD"/>
    <property type="match status" value="1"/>
</dbReference>
<dbReference type="AlphaFoldDB" id="A0A1M7ZG67"/>
<dbReference type="GO" id="GO:0097163">
    <property type="term" value="F:sulfur carrier activity"/>
    <property type="evidence" value="ECO:0007669"/>
    <property type="project" value="UniProtKB-UniRule"/>
</dbReference>
<accession>A0A1M7ZG67</accession>
<dbReference type="Gene3D" id="3.10.20.10">
    <property type="match status" value="1"/>
</dbReference>
<dbReference type="Proteomes" id="UP000184609">
    <property type="component" value="Unassembled WGS sequence"/>
</dbReference>
<dbReference type="Pfam" id="PF02634">
    <property type="entry name" value="FdhD-NarQ"/>
    <property type="match status" value="1"/>
</dbReference>
<proteinExistence type="inferred from homology"/>
<keyword evidence="1 3" id="KW-0963">Cytoplasm</keyword>
<dbReference type="RefSeq" id="WP_073572669.1">
    <property type="nucleotide sequence ID" value="NZ_FRXN01000004.1"/>
</dbReference>
<protein>
    <recommendedName>
        <fullName evidence="3">Sulfur carrier protein FdhD</fullName>
    </recommendedName>
</protein>
<dbReference type="GO" id="GO:0005737">
    <property type="term" value="C:cytoplasm"/>
    <property type="evidence" value="ECO:0007669"/>
    <property type="project" value="UniProtKB-SubCell"/>
</dbReference>
<dbReference type="NCBIfam" id="NF001943">
    <property type="entry name" value="PRK00724.1-2"/>
    <property type="match status" value="1"/>
</dbReference>
<reference evidence="5" key="1">
    <citation type="submission" date="2016-12" db="EMBL/GenBank/DDBJ databases">
        <authorList>
            <person name="Varghese N."/>
            <person name="Submissions S."/>
        </authorList>
    </citation>
    <scope>NUCLEOTIDE SEQUENCE [LARGE SCALE GENOMIC DNA]</scope>
    <source>
        <strain evidence="5">DSM 25035</strain>
    </source>
</reference>
<organism evidence="4 5">
    <name type="scientific">Algoriphagus zhangzhouensis</name>
    <dbReference type="NCBI Taxonomy" id="1073327"/>
    <lineage>
        <taxon>Bacteria</taxon>
        <taxon>Pseudomonadati</taxon>
        <taxon>Bacteroidota</taxon>
        <taxon>Cytophagia</taxon>
        <taxon>Cytophagales</taxon>
        <taxon>Cyclobacteriaceae</taxon>
        <taxon>Algoriphagus</taxon>
    </lineage>
</organism>
<keyword evidence="5" id="KW-1185">Reference proteome</keyword>
<comment type="subcellular location">
    <subcellularLocation>
        <location evidence="3">Cytoplasm</location>
    </subcellularLocation>
</comment>
<evidence type="ECO:0000256" key="2">
    <source>
        <dbReference type="ARBA" id="ARBA00023150"/>
    </source>
</evidence>
<feature type="active site" description="Cysteine persulfide intermediate" evidence="3">
    <location>
        <position position="124"/>
    </location>
</feature>
<dbReference type="Gene3D" id="3.40.140.10">
    <property type="entry name" value="Cytidine Deaminase, domain 2"/>
    <property type="match status" value="1"/>
</dbReference>
<dbReference type="NCBIfam" id="TIGR00129">
    <property type="entry name" value="fdhD_narQ"/>
    <property type="match status" value="1"/>
</dbReference>
<dbReference type="PIRSF" id="PIRSF015626">
    <property type="entry name" value="FdhD"/>
    <property type="match status" value="1"/>
</dbReference>
<dbReference type="STRING" id="1073327.SAMN04488108_3039"/>
<evidence type="ECO:0000313" key="5">
    <source>
        <dbReference type="Proteomes" id="UP000184609"/>
    </source>
</evidence>
<dbReference type="EMBL" id="FRXN01000004">
    <property type="protein sequence ID" value="SHO63873.1"/>
    <property type="molecule type" value="Genomic_DNA"/>
</dbReference>
<evidence type="ECO:0000256" key="3">
    <source>
        <dbReference type="HAMAP-Rule" id="MF_00187"/>
    </source>
</evidence>
<dbReference type="InterPro" id="IPR003786">
    <property type="entry name" value="FdhD"/>
</dbReference>
<name>A0A1M7ZG67_9BACT</name>
<keyword evidence="2 3" id="KW-0501">Molybdenum cofactor biosynthesis</keyword>
<dbReference type="PANTHER" id="PTHR30592:SF1">
    <property type="entry name" value="SULFUR CARRIER PROTEIN FDHD"/>
    <property type="match status" value="1"/>
</dbReference>
<dbReference type="InterPro" id="IPR016193">
    <property type="entry name" value="Cytidine_deaminase-like"/>
</dbReference>
<evidence type="ECO:0000256" key="1">
    <source>
        <dbReference type="ARBA" id="ARBA00022490"/>
    </source>
</evidence>
<gene>
    <name evidence="3" type="primary">fdhD</name>
    <name evidence="4" type="ORF">SAMN04488108_3039</name>
</gene>
<evidence type="ECO:0000313" key="4">
    <source>
        <dbReference type="EMBL" id="SHO63873.1"/>
    </source>
</evidence>
<dbReference type="GO" id="GO:0016783">
    <property type="term" value="F:sulfurtransferase activity"/>
    <property type="evidence" value="ECO:0007669"/>
    <property type="project" value="InterPro"/>
</dbReference>
<dbReference type="OrthoDB" id="9782042at2"/>
<sequence length="289" mass="31707">MNDLQSPSTKQILIEKIKKYTLSLSKDTLSIEEPLEIRLLYFDLGKRTQKNVSITMRTPGDDPDLALGFLFTEGIISSFQEIKSVFQDSDCSSEKQNKITVELHDGVIPNLGNSDRNFYTTSSCGVCGKSSIDSIKTVNSFCKNLPPSFSVPVDILYNLPSTLKAVQEGFSQTGGIHASGLFDLEGDLLSFQEDVGRHNALDKLIGKALKDNTLPLNNHILLLSGRASFELIQKAAMAGFKFVAAIGAPSSLAVELAEEFGITLIGFLRENRMNIYCGSERVQISTQEK</sequence>
<feature type="binding site" evidence="3">
    <location>
        <begin position="267"/>
        <end position="272"/>
    </location>
    <ligand>
        <name>Mo-bis(molybdopterin guanine dinucleotide)</name>
        <dbReference type="ChEBI" id="CHEBI:60539"/>
    </ligand>
</feature>
<dbReference type="SUPFAM" id="SSF53927">
    <property type="entry name" value="Cytidine deaminase-like"/>
    <property type="match status" value="1"/>
</dbReference>
<comment type="similarity">
    <text evidence="3">Belongs to the FdhD family.</text>
</comment>